<name>G0V1S1_TRYCI</name>
<evidence type="ECO:0000313" key="2">
    <source>
        <dbReference type="EMBL" id="CCC95592.1"/>
    </source>
</evidence>
<feature type="transmembrane region" description="Helical" evidence="1">
    <location>
        <begin position="90"/>
        <end position="111"/>
    </location>
</feature>
<dbReference type="EMBL" id="HE575324">
    <property type="protein sequence ID" value="CCC95592.1"/>
    <property type="molecule type" value="Genomic_DNA"/>
</dbReference>
<keyword evidence="1" id="KW-0812">Transmembrane</keyword>
<keyword evidence="1" id="KW-1133">Transmembrane helix</keyword>
<accession>G0V1S1</accession>
<sequence>MLKYFNWYVSFPLARMRIQSRRSFFFRNFFVRYLKYFLRYAIVVVMDSTFSCMCTRTLDVSFPLRPLSFTLSWKYCSKFPRISSLKMPSLAGMLQSILNTFFPFVSCFWRIKPRDPTLARTATIILSHPFNVI</sequence>
<gene>
    <name evidence="2" type="ORF">TCIL3000_11_10690</name>
</gene>
<organism evidence="2">
    <name type="scientific">Trypanosoma congolense (strain IL3000)</name>
    <dbReference type="NCBI Taxonomy" id="1068625"/>
    <lineage>
        <taxon>Eukaryota</taxon>
        <taxon>Discoba</taxon>
        <taxon>Euglenozoa</taxon>
        <taxon>Kinetoplastea</taxon>
        <taxon>Metakinetoplastina</taxon>
        <taxon>Trypanosomatida</taxon>
        <taxon>Trypanosomatidae</taxon>
        <taxon>Trypanosoma</taxon>
        <taxon>Nannomonas</taxon>
    </lineage>
</organism>
<protein>
    <submittedName>
        <fullName evidence="2">Uncharacterized protein</fullName>
    </submittedName>
</protein>
<keyword evidence="1" id="KW-0472">Membrane</keyword>
<reference evidence="2" key="1">
    <citation type="journal article" date="2012" name="Proc. Natl. Acad. Sci. U.S.A.">
        <title>Antigenic diversity is generated by distinct evolutionary mechanisms in African trypanosome species.</title>
        <authorList>
            <person name="Jackson A.P."/>
            <person name="Berry A."/>
            <person name="Aslett M."/>
            <person name="Allison H.C."/>
            <person name="Burton P."/>
            <person name="Vavrova-Anderson J."/>
            <person name="Brown R."/>
            <person name="Browne H."/>
            <person name="Corton N."/>
            <person name="Hauser H."/>
            <person name="Gamble J."/>
            <person name="Gilderthorp R."/>
            <person name="Marcello L."/>
            <person name="McQuillan J."/>
            <person name="Otto T.D."/>
            <person name="Quail M.A."/>
            <person name="Sanders M.J."/>
            <person name="van Tonder A."/>
            <person name="Ginger M.L."/>
            <person name="Field M.C."/>
            <person name="Barry J.D."/>
            <person name="Hertz-Fowler C."/>
            <person name="Berriman M."/>
        </authorList>
    </citation>
    <scope>NUCLEOTIDE SEQUENCE</scope>
    <source>
        <strain evidence="2">IL3000</strain>
    </source>
</reference>
<dbReference type="AlphaFoldDB" id="G0V1S1"/>
<proteinExistence type="predicted"/>
<evidence type="ECO:0000256" key="1">
    <source>
        <dbReference type="SAM" id="Phobius"/>
    </source>
</evidence>